<keyword evidence="1" id="KW-0812">Transmembrane</keyword>
<dbReference type="AlphaFoldDB" id="A0AAV1UFR1"/>
<feature type="transmembrane region" description="Helical" evidence="1">
    <location>
        <begin position="18"/>
        <end position="38"/>
    </location>
</feature>
<evidence type="ECO:0000256" key="1">
    <source>
        <dbReference type="SAM" id="Phobius"/>
    </source>
</evidence>
<dbReference type="Proteomes" id="UP001162060">
    <property type="component" value="Unassembled WGS sequence"/>
</dbReference>
<sequence length="74" mass="8304">MGVEDKGGGCRCGWKRRLLLGSSAAVYLFVCLSVCLSLGKGRAERGDDASSIVYERRRQEDGWRWRLCYRLCAG</sequence>
<gene>
    <name evidence="2" type="ORF">PM001_LOCUS17069</name>
</gene>
<reference evidence="2" key="1">
    <citation type="submission" date="2024-01" db="EMBL/GenBank/DDBJ databases">
        <authorList>
            <person name="Webb A."/>
        </authorList>
    </citation>
    <scope>NUCLEOTIDE SEQUENCE</scope>
    <source>
        <strain evidence="2">Pm1</strain>
    </source>
</reference>
<evidence type="ECO:0000313" key="2">
    <source>
        <dbReference type="EMBL" id="CAK7931919.1"/>
    </source>
</evidence>
<comment type="caution">
    <text evidence="2">The sequence shown here is derived from an EMBL/GenBank/DDBJ whole genome shotgun (WGS) entry which is preliminary data.</text>
</comment>
<keyword evidence="1" id="KW-0472">Membrane</keyword>
<dbReference type="EMBL" id="CAKLBY020000187">
    <property type="protein sequence ID" value="CAK7931919.1"/>
    <property type="molecule type" value="Genomic_DNA"/>
</dbReference>
<organism evidence="2 3">
    <name type="scientific">Peronospora matthiolae</name>
    <dbReference type="NCBI Taxonomy" id="2874970"/>
    <lineage>
        <taxon>Eukaryota</taxon>
        <taxon>Sar</taxon>
        <taxon>Stramenopiles</taxon>
        <taxon>Oomycota</taxon>
        <taxon>Peronosporomycetes</taxon>
        <taxon>Peronosporales</taxon>
        <taxon>Peronosporaceae</taxon>
        <taxon>Peronospora</taxon>
    </lineage>
</organism>
<keyword evidence="1" id="KW-1133">Transmembrane helix</keyword>
<evidence type="ECO:0000313" key="3">
    <source>
        <dbReference type="Proteomes" id="UP001162060"/>
    </source>
</evidence>
<protein>
    <submittedName>
        <fullName evidence="2">Uncharacterized protein</fullName>
    </submittedName>
</protein>
<name>A0AAV1UFR1_9STRA</name>
<proteinExistence type="predicted"/>
<accession>A0AAV1UFR1</accession>